<dbReference type="Pfam" id="PF13639">
    <property type="entry name" value="zf-RING_2"/>
    <property type="match status" value="1"/>
</dbReference>
<dbReference type="GO" id="GO:0005739">
    <property type="term" value="C:mitochondrion"/>
    <property type="evidence" value="ECO:0007669"/>
    <property type="project" value="UniProtKB-SubCell"/>
</dbReference>
<dbReference type="GO" id="GO:0042802">
    <property type="term" value="F:identical protein binding"/>
    <property type="evidence" value="ECO:0007669"/>
    <property type="project" value="TreeGrafter"/>
</dbReference>
<feature type="domain" description="UBP-type" evidence="19">
    <location>
        <begin position="216"/>
        <end position="309"/>
    </location>
</feature>
<keyword evidence="11" id="KW-0809">Transit peptide</keyword>
<keyword evidence="8" id="KW-0028">Amino-acid biosynthesis</keyword>
<dbReference type="AlphaFoldDB" id="A0AAW2V6P2"/>
<feature type="compositionally biased region" description="Polar residues" evidence="17">
    <location>
        <begin position="460"/>
        <end position="474"/>
    </location>
</feature>
<dbReference type="PROSITE" id="PS50271">
    <property type="entry name" value="ZF_UBP"/>
    <property type="match status" value="1"/>
</dbReference>
<evidence type="ECO:0000256" key="17">
    <source>
        <dbReference type="SAM" id="MobiDB-lite"/>
    </source>
</evidence>
<dbReference type="HAMAP" id="MF_01107">
    <property type="entry name" value="ArgD_aminotrans_3"/>
    <property type="match status" value="1"/>
</dbReference>
<keyword evidence="15" id="KW-0479">Metal-binding</keyword>
<keyword evidence="15" id="KW-0862">Zinc</keyword>
<keyword evidence="12" id="KW-0496">Mitochondrion</keyword>
<proteinExistence type="inferred from homology"/>
<protein>
    <recommendedName>
        <fullName evidence="5">acetylornithine transaminase</fullName>
        <ecNumber evidence="5">2.6.1.11</ecNumber>
    </recommendedName>
    <alternativeName>
        <fullName evidence="14">Acetylornithine transaminase</fullName>
    </alternativeName>
</protein>
<keyword evidence="6" id="KW-0055">Arginine biosynthesis</keyword>
<comment type="cofactor">
    <cofactor evidence="1">
        <name>pyridoxal 5'-phosphate</name>
        <dbReference type="ChEBI" id="CHEBI:597326"/>
    </cofactor>
</comment>
<dbReference type="PROSITE" id="PS00600">
    <property type="entry name" value="AA_TRANSFER_CLASS_3"/>
    <property type="match status" value="1"/>
</dbReference>
<organism evidence="20">
    <name type="scientific">Sesamum radiatum</name>
    <name type="common">Black benniseed</name>
    <dbReference type="NCBI Taxonomy" id="300843"/>
    <lineage>
        <taxon>Eukaryota</taxon>
        <taxon>Viridiplantae</taxon>
        <taxon>Streptophyta</taxon>
        <taxon>Embryophyta</taxon>
        <taxon>Tracheophyta</taxon>
        <taxon>Spermatophyta</taxon>
        <taxon>Magnoliopsida</taxon>
        <taxon>eudicotyledons</taxon>
        <taxon>Gunneridae</taxon>
        <taxon>Pentapetalae</taxon>
        <taxon>asterids</taxon>
        <taxon>lamiids</taxon>
        <taxon>Lamiales</taxon>
        <taxon>Pedaliaceae</taxon>
        <taxon>Sesamum</taxon>
    </lineage>
</organism>
<comment type="similarity">
    <text evidence="4">Belongs to the class-III pyridoxal-phosphate-dependent aminotransferase family.</text>
</comment>
<keyword evidence="16" id="KW-0175">Coiled coil</keyword>
<keyword evidence="7 20" id="KW-0032">Aminotransferase</keyword>
<comment type="catalytic activity">
    <reaction evidence="13">
        <text>N(2)-acetyl-L-ornithine + 2-oxoglutarate = N-acetyl-L-glutamate 5-semialdehyde + L-glutamate</text>
        <dbReference type="Rhea" id="RHEA:18049"/>
        <dbReference type="ChEBI" id="CHEBI:16810"/>
        <dbReference type="ChEBI" id="CHEBI:29123"/>
        <dbReference type="ChEBI" id="CHEBI:29985"/>
        <dbReference type="ChEBI" id="CHEBI:57805"/>
        <dbReference type="EC" id="2.6.1.11"/>
    </reaction>
</comment>
<keyword evidence="15" id="KW-0863">Zinc-finger</keyword>
<dbReference type="InterPro" id="IPR001841">
    <property type="entry name" value="Znf_RING"/>
</dbReference>
<evidence type="ECO:0000256" key="12">
    <source>
        <dbReference type="ARBA" id="ARBA00023128"/>
    </source>
</evidence>
<feature type="compositionally biased region" description="Low complexity" evidence="17">
    <location>
        <begin position="25"/>
        <end position="39"/>
    </location>
</feature>
<comment type="subcellular location">
    <subcellularLocation>
        <location evidence="2">Mitochondrion</location>
    </subcellularLocation>
</comment>
<dbReference type="PROSITE" id="PS50089">
    <property type="entry name" value="ZF_RING_2"/>
    <property type="match status" value="1"/>
</dbReference>
<dbReference type="Gene3D" id="3.90.1150.10">
    <property type="entry name" value="Aspartate Aminotransferase, domain 1"/>
    <property type="match status" value="1"/>
</dbReference>
<evidence type="ECO:0000256" key="4">
    <source>
        <dbReference type="ARBA" id="ARBA00008954"/>
    </source>
</evidence>
<evidence type="ECO:0000256" key="1">
    <source>
        <dbReference type="ARBA" id="ARBA00001933"/>
    </source>
</evidence>
<dbReference type="GO" id="GO:0008270">
    <property type="term" value="F:zinc ion binding"/>
    <property type="evidence" value="ECO:0007669"/>
    <property type="project" value="UniProtKB-KW"/>
</dbReference>
<dbReference type="InterPro" id="IPR015421">
    <property type="entry name" value="PyrdxlP-dep_Trfase_major"/>
</dbReference>
<evidence type="ECO:0000256" key="7">
    <source>
        <dbReference type="ARBA" id="ARBA00022576"/>
    </source>
</evidence>
<dbReference type="InterPro" id="IPR011422">
    <property type="entry name" value="BRAP2/ETP1_RRM"/>
</dbReference>
<dbReference type="EC" id="2.6.1.11" evidence="5"/>
<evidence type="ECO:0000259" key="19">
    <source>
        <dbReference type="PROSITE" id="PS50271"/>
    </source>
</evidence>
<dbReference type="SMART" id="SM00184">
    <property type="entry name" value="RING"/>
    <property type="match status" value="1"/>
</dbReference>
<evidence type="ECO:0000256" key="9">
    <source>
        <dbReference type="ARBA" id="ARBA00022679"/>
    </source>
</evidence>
<evidence type="ECO:0000256" key="10">
    <source>
        <dbReference type="ARBA" id="ARBA00022898"/>
    </source>
</evidence>
<evidence type="ECO:0000256" key="16">
    <source>
        <dbReference type="SAM" id="Coils"/>
    </source>
</evidence>
<dbReference type="Gene3D" id="3.40.640.10">
    <property type="entry name" value="Type I PLP-dependent aspartate aminotransferase-like (Major domain)"/>
    <property type="match status" value="1"/>
</dbReference>
<dbReference type="InterPro" id="IPR049704">
    <property type="entry name" value="Aminotrans_3_PPA_site"/>
</dbReference>
<dbReference type="PANTHER" id="PTHR11986">
    <property type="entry name" value="AMINOTRANSFERASE CLASS III"/>
    <property type="match status" value="1"/>
</dbReference>
<dbReference type="InterPro" id="IPR001607">
    <property type="entry name" value="Znf_UBP"/>
</dbReference>
<dbReference type="FunFam" id="3.40.640.10:FF:000280">
    <property type="entry name" value="Acetylornithine aminotransferase, mitochondrial"/>
    <property type="match status" value="1"/>
</dbReference>
<comment type="pathway">
    <text evidence="3">Amino-acid biosynthesis; L-arginine biosynthesis; N(2)-acetyl-L-ornithine from L-glutamate: step 4/4.</text>
</comment>
<dbReference type="CDD" id="cd12437">
    <property type="entry name" value="RRM_BRAP2_like"/>
    <property type="match status" value="1"/>
</dbReference>
<keyword evidence="10" id="KW-0663">Pyridoxal phosphate</keyword>
<sequence length="989" mass="108871">MLEETSTSSSAAAGASPDDLYRSPSAMGSTGDSSTSATAQALHFSSGNPRIEEIRGVMHLYRGDVASSSAQFPVERKPLISVLGVPNHMTYADFCKFCGSFIQHMLEMRIVRTEGLEDRYSILIRFDNQTSADSFYKHFNGKRFSSLEEESCRMFFTVDIQYTGSIEHSQHSPASSIEQPSCPVCLERLDQDTGGVLTTICNHSFHCSCISRWTDSSCPVCRYCQQQPEKSICYACQTSENLWMCVICGFVGCGRYREGHAISHWKETQHCYSLELETQRVWDYAGDNYVHRLIQSKTDGKLVELNHHCMPNGDGYSDTLLESEVEYIVNEYNELLTSQLENQKNYFESLLQEVEDDTERESSVAVEKALSQNPKLLKLQAKLDKFIEEKRFLDDINENLLRNQEIWESKIAEIEEREKKLLKLKNEKIEELEEQLRVMMASLETGGDDQPSNKLKDRSTSPLVAESSTKNGSRGSKKTTNRRKNKGPNPKPHSAPFQSSSLHSHAGAASSLNSVILNGEEIVKHFIKNMSLSALFSINNSISPALHRSLSLKPRSLSIAPVACLNVDVRAPDSSQNPLLHDKRSSEVIADDKEFIVGTYARSPVVLASGKGCKLYDVEGREYLDLTSGIAVNALGHGDPDWVLAVTEQSQVLAHVSNIYYTVPQVELAKRLVASSFADRVFFCNSGTEANEAAIKFSRKFQRFSDPDLKDPPVEFIAFTNCFHGRTMGALALTSKEQYRSPFEPVMSGVTFLEYGNTQAAVELIQSGKVAAVFVEPIQGEGGIYGATKEFLQSLRTACDNAGCLLVFDEVQCGLGRTGYLWAHEAFGVYPDIMTLAKPLAGGLPIGAVLVTKRVASAINFGDHGSTFAGNPLVCSAGIAVLDKISNPSFLASVSDKGQYFKDLLVEKLGGNSHVKEIRGFGLIIGIELDASASPLVDACQKSGLLVLTAGKGNVVRIVPPLIISKQELDQAAEILINCFPVLDQGTKN</sequence>
<dbReference type="Gene3D" id="3.30.40.10">
    <property type="entry name" value="Zinc/RING finger domain, C3HC4 (zinc finger)"/>
    <property type="match status" value="2"/>
</dbReference>
<evidence type="ECO:0000256" key="14">
    <source>
        <dbReference type="ARBA" id="ARBA00078458"/>
    </source>
</evidence>
<feature type="region of interest" description="Disordered" evidence="17">
    <location>
        <begin position="1"/>
        <end position="39"/>
    </location>
</feature>
<feature type="region of interest" description="Disordered" evidence="17">
    <location>
        <begin position="444"/>
        <end position="504"/>
    </location>
</feature>
<evidence type="ECO:0000256" key="11">
    <source>
        <dbReference type="ARBA" id="ARBA00022946"/>
    </source>
</evidence>
<evidence type="ECO:0000256" key="6">
    <source>
        <dbReference type="ARBA" id="ARBA00022571"/>
    </source>
</evidence>
<feature type="compositionally biased region" description="Low complexity" evidence="17">
    <location>
        <begin position="1"/>
        <end position="16"/>
    </location>
</feature>
<name>A0AAW2V6P2_SESRA</name>
<dbReference type="GO" id="GO:0009570">
    <property type="term" value="C:chloroplast stroma"/>
    <property type="evidence" value="ECO:0007669"/>
    <property type="project" value="TreeGrafter"/>
</dbReference>
<dbReference type="GO" id="GO:0006526">
    <property type="term" value="P:L-arginine biosynthetic process"/>
    <property type="evidence" value="ECO:0007669"/>
    <property type="project" value="UniProtKB-KW"/>
</dbReference>
<accession>A0AAW2V6P2</accession>
<evidence type="ECO:0000256" key="5">
    <source>
        <dbReference type="ARBA" id="ARBA00012919"/>
    </source>
</evidence>
<feature type="domain" description="RING-type" evidence="18">
    <location>
        <begin position="182"/>
        <end position="222"/>
    </location>
</feature>
<dbReference type="InterPro" id="IPR050103">
    <property type="entry name" value="Class-III_PLP-dep_AT"/>
</dbReference>
<comment type="caution">
    <text evidence="20">The sequence shown here is derived from an EMBL/GenBank/DDBJ whole genome shotgun (WGS) entry which is preliminary data.</text>
</comment>
<dbReference type="InterPro" id="IPR005814">
    <property type="entry name" value="Aminotrans_3"/>
</dbReference>
<dbReference type="CDD" id="cd16457">
    <property type="entry name" value="RING-H2_BRAP2"/>
    <property type="match status" value="1"/>
</dbReference>
<evidence type="ECO:0000256" key="13">
    <source>
        <dbReference type="ARBA" id="ARBA00050813"/>
    </source>
</evidence>
<gene>
    <name evidence="20" type="ORF">Sradi_1048200</name>
</gene>
<feature type="compositionally biased region" description="Basic residues" evidence="17">
    <location>
        <begin position="475"/>
        <end position="486"/>
    </location>
</feature>
<evidence type="ECO:0000256" key="3">
    <source>
        <dbReference type="ARBA" id="ARBA00005024"/>
    </source>
</evidence>
<dbReference type="SUPFAM" id="SSF57850">
    <property type="entry name" value="RING/U-box"/>
    <property type="match status" value="1"/>
</dbReference>
<feature type="coiled-coil region" evidence="16">
    <location>
        <begin position="397"/>
        <end position="442"/>
    </location>
</feature>
<keyword evidence="9" id="KW-0808">Transferase</keyword>
<dbReference type="EMBL" id="JACGWJ010000004">
    <property type="protein sequence ID" value="KAL0425134.1"/>
    <property type="molecule type" value="Genomic_DNA"/>
</dbReference>
<dbReference type="PANTHER" id="PTHR11986:SF79">
    <property type="entry name" value="ACETYLORNITHINE AMINOTRANSFERASE, MITOCHONDRIAL"/>
    <property type="match status" value="1"/>
</dbReference>
<evidence type="ECO:0000256" key="2">
    <source>
        <dbReference type="ARBA" id="ARBA00004173"/>
    </source>
</evidence>
<dbReference type="NCBIfam" id="NF002325">
    <property type="entry name" value="PRK01278.1"/>
    <property type="match status" value="1"/>
</dbReference>
<dbReference type="InterPro" id="IPR004636">
    <property type="entry name" value="AcOrn/SuccOrn_fam"/>
</dbReference>
<evidence type="ECO:0000256" key="8">
    <source>
        <dbReference type="ARBA" id="ARBA00022605"/>
    </source>
</evidence>
<reference evidence="20" key="1">
    <citation type="submission" date="2020-06" db="EMBL/GenBank/DDBJ databases">
        <authorList>
            <person name="Li T."/>
            <person name="Hu X."/>
            <person name="Zhang T."/>
            <person name="Song X."/>
            <person name="Zhang H."/>
            <person name="Dai N."/>
            <person name="Sheng W."/>
            <person name="Hou X."/>
            <person name="Wei L."/>
        </authorList>
    </citation>
    <scope>NUCLEOTIDE SEQUENCE</scope>
    <source>
        <strain evidence="20">G02</strain>
        <tissue evidence="20">Leaf</tissue>
    </source>
</reference>
<dbReference type="SUPFAM" id="SSF53383">
    <property type="entry name" value="PLP-dependent transferases"/>
    <property type="match status" value="1"/>
</dbReference>
<dbReference type="CDD" id="cd00610">
    <property type="entry name" value="OAT_like"/>
    <property type="match status" value="1"/>
</dbReference>
<evidence type="ECO:0000313" key="20">
    <source>
        <dbReference type="EMBL" id="KAL0425134.1"/>
    </source>
</evidence>
<dbReference type="Pfam" id="PF00202">
    <property type="entry name" value="Aminotran_3"/>
    <property type="match status" value="1"/>
</dbReference>
<dbReference type="InterPro" id="IPR015424">
    <property type="entry name" value="PyrdxlP-dep_Trfase"/>
</dbReference>
<dbReference type="GO" id="GO:0030170">
    <property type="term" value="F:pyridoxal phosphate binding"/>
    <property type="evidence" value="ECO:0007669"/>
    <property type="project" value="InterPro"/>
</dbReference>
<dbReference type="InterPro" id="IPR015422">
    <property type="entry name" value="PyrdxlP-dep_Trfase_small"/>
</dbReference>
<dbReference type="GO" id="GO:0003992">
    <property type="term" value="F:N2-acetyl-L-ornithine:2-oxoglutarate 5-aminotransferase activity"/>
    <property type="evidence" value="ECO:0007669"/>
    <property type="project" value="UniProtKB-EC"/>
</dbReference>
<dbReference type="NCBIfam" id="TIGR00707">
    <property type="entry name" value="argD"/>
    <property type="match status" value="1"/>
</dbReference>
<dbReference type="InterPro" id="IPR047243">
    <property type="entry name" value="RING-H2_BRAP2"/>
</dbReference>
<dbReference type="InterPro" id="IPR013083">
    <property type="entry name" value="Znf_RING/FYVE/PHD"/>
</dbReference>
<dbReference type="Pfam" id="PF07576">
    <property type="entry name" value="BRAP2"/>
    <property type="match status" value="1"/>
</dbReference>
<reference evidence="20" key="2">
    <citation type="journal article" date="2024" name="Plant">
        <title>Genomic evolution and insights into agronomic trait innovations of Sesamum species.</title>
        <authorList>
            <person name="Miao H."/>
            <person name="Wang L."/>
            <person name="Qu L."/>
            <person name="Liu H."/>
            <person name="Sun Y."/>
            <person name="Le M."/>
            <person name="Wang Q."/>
            <person name="Wei S."/>
            <person name="Zheng Y."/>
            <person name="Lin W."/>
            <person name="Duan Y."/>
            <person name="Cao H."/>
            <person name="Xiong S."/>
            <person name="Wang X."/>
            <person name="Wei L."/>
            <person name="Li C."/>
            <person name="Ma Q."/>
            <person name="Ju M."/>
            <person name="Zhao R."/>
            <person name="Li G."/>
            <person name="Mu C."/>
            <person name="Tian Q."/>
            <person name="Mei H."/>
            <person name="Zhang T."/>
            <person name="Gao T."/>
            <person name="Zhang H."/>
        </authorList>
    </citation>
    <scope>NUCLEOTIDE SEQUENCE</scope>
    <source>
        <strain evidence="20">G02</strain>
    </source>
</reference>
<dbReference type="SMART" id="SM00290">
    <property type="entry name" value="ZnF_UBP"/>
    <property type="match status" value="1"/>
</dbReference>
<dbReference type="Pfam" id="PF02148">
    <property type="entry name" value="zf-UBP"/>
    <property type="match status" value="1"/>
</dbReference>
<evidence type="ECO:0000256" key="15">
    <source>
        <dbReference type="PROSITE-ProRule" id="PRU00502"/>
    </source>
</evidence>
<evidence type="ECO:0000259" key="18">
    <source>
        <dbReference type="PROSITE" id="PS50089"/>
    </source>
</evidence>